<name>A0A5J4QG87_9ZZZZ</name>
<gene>
    <name evidence="1" type="ORF">EZS27_029326</name>
</gene>
<organism evidence="1">
    <name type="scientific">termite gut metagenome</name>
    <dbReference type="NCBI Taxonomy" id="433724"/>
    <lineage>
        <taxon>unclassified sequences</taxon>
        <taxon>metagenomes</taxon>
        <taxon>organismal metagenomes</taxon>
    </lineage>
</organism>
<dbReference type="EMBL" id="SNRY01003441">
    <property type="protein sequence ID" value="KAA6320966.1"/>
    <property type="molecule type" value="Genomic_DNA"/>
</dbReference>
<dbReference type="AlphaFoldDB" id="A0A5J4QG87"/>
<accession>A0A5J4QG87</accession>
<protein>
    <recommendedName>
        <fullName evidence="2">HrgA protein</fullName>
    </recommendedName>
</protein>
<comment type="caution">
    <text evidence="1">The sequence shown here is derived from an EMBL/GenBank/DDBJ whole genome shotgun (WGS) entry which is preliminary data.</text>
</comment>
<evidence type="ECO:0000313" key="1">
    <source>
        <dbReference type="EMBL" id="KAA6320966.1"/>
    </source>
</evidence>
<evidence type="ECO:0008006" key="2">
    <source>
        <dbReference type="Google" id="ProtNLM"/>
    </source>
</evidence>
<sequence>MKFGNLRESYFQSVSNSSWANEGYLVVLEIKVDDLDLMDEIRRLNNAFGIGVIKLNLKSIYESEILFPARINSLIDWDTVDRLAEKNKGFKKFLTSIAGTNCKSDIVESHYDTVSNDIELEENILRIKKYIKDKKIS</sequence>
<proteinExistence type="predicted"/>
<reference evidence="1" key="1">
    <citation type="submission" date="2019-03" db="EMBL/GenBank/DDBJ databases">
        <title>Single cell metagenomics reveals metabolic interactions within the superorganism composed of flagellate Streblomastix strix and complex community of Bacteroidetes bacteria on its surface.</title>
        <authorList>
            <person name="Treitli S.C."/>
            <person name="Kolisko M."/>
            <person name="Husnik F."/>
            <person name="Keeling P."/>
            <person name="Hampl V."/>
        </authorList>
    </citation>
    <scope>NUCLEOTIDE SEQUENCE</scope>
    <source>
        <strain evidence="1">STM</strain>
    </source>
</reference>